<gene>
    <name evidence="3" type="ORF">JNB71_18885</name>
</gene>
<comment type="caution">
    <text evidence="3">The sequence shown here is derived from an EMBL/GenBank/DDBJ whole genome shotgun (WGS) entry which is preliminary data.</text>
</comment>
<evidence type="ECO:0000259" key="2">
    <source>
        <dbReference type="Pfam" id="PF00535"/>
    </source>
</evidence>
<keyword evidence="4" id="KW-1185">Reference proteome</keyword>
<proteinExistence type="predicted"/>
<dbReference type="PANTHER" id="PTHR43685:SF2">
    <property type="entry name" value="GLYCOSYLTRANSFERASE 2-LIKE DOMAIN-CONTAINING PROTEIN"/>
    <property type="match status" value="1"/>
</dbReference>
<dbReference type="InterPro" id="IPR001173">
    <property type="entry name" value="Glyco_trans_2-like"/>
</dbReference>
<organism evidence="3 4">
    <name type="scientific">Rhizobium herbae</name>
    <dbReference type="NCBI Taxonomy" id="508661"/>
    <lineage>
        <taxon>Bacteria</taxon>
        <taxon>Pseudomonadati</taxon>
        <taxon>Pseudomonadota</taxon>
        <taxon>Alphaproteobacteria</taxon>
        <taxon>Hyphomicrobiales</taxon>
        <taxon>Rhizobiaceae</taxon>
        <taxon>Rhizobium/Agrobacterium group</taxon>
        <taxon>Rhizobium</taxon>
    </lineage>
</organism>
<dbReference type="RefSeq" id="WP_220373321.1">
    <property type="nucleotide sequence ID" value="NZ_JAEUAO010000004.1"/>
</dbReference>
<evidence type="ECO:0000256" key="1">
    <source>
        <dbReference type="SAM" id="Coils"/>
    </source>
</evidence>
<dbReference type="Pfam" id="PF00535">
    <property type="entry name" value="Glycos_transf_2"/>
    <property type="match status" value="1"/>
</dbReference>
<dbReference type="Gene3D" id="3.90.550.10">
    <property type="entry name" value="Spore Coat Polysaccharide Biosynthesis Protein SpsA, Chain A"/>
    <property type="match status" value="1"/>
</dbReference>
<protein>
    <submittedName>
        <fullName evidence="3">Glycosyltransferase family 2 protein</fullName>
    </submittedName>
</protein>
<feature type="coiled-coil region" evidence="1">
    <location>
        <begin position="290"/>
        <end position="345"/>
    </location>
</feature>
<accession>A0ABS7HE47</accession>
<reference evidence="3 4" key="1">
    <citation type="journal article" date="2021" name="MBio">
        <title>Poor Competitiveness of Bradyrhizobium in Pigeon Pea Root Colonization in Indian Soils.</title>
        <authorList>
            <person name="Chalasani D."/>
            <person name="Basu A."/>
            <person name="Pullabhotla S.V.S.R.N."/>
            <person name="Jorrin B."/>
            <person name="Neal A.L."/>
            <person name="Poole P.S."/>
            <person name="Podile A.R."/>
            <person name="Tkacz A."/>
        </authorList>
    </citation>
    <scope>NUCLEOTIDE SEQUENCE [LARGE SCALE GENOMIC DNA]</scope>
    <source>
        <strain evidence="3 4">HU44</strain>
    </source>
</reference>
<dbReference type="InterPro" id="IPR029044">
    <property type="entry name" value="Nucleotide-diphossugar_trans"/>
</dbReference>
<dbReference type="SUPFAM" id="SSF53448">
    <property type="entry name" value="Nucleotide-diphospho-sugar transferases"/>
    <property type="match status" value="1"/>
</dbReference>
<dbReference type="CDD" id="cd00761">
    <property type="entry name" value="Glyco_tranf_GTA_type"/>
    <property type="match status" value="1"/>
</dbReference>
<keyword evidence="1" id="KW-0175">Coiled coil</keyword>
<evidence type="ECO:0000313" key="4">
    <source>
        <dbReference type="Proteomes" id="UP000757604"/>
    </source>
</evidence>
<dbReference type="EMBL" id="JAEUAO010000004">
    <property type="protein sequence ID" value="MBW9065373.1"/>
    <property type="molecule type" value="Genomic_DNA"/>
</dbReference>
<evidence type="ECO:0000313" key="3">
    <source>
        <dbReference type="EMBL" id="MBW9065373.1"/>
    </source>
</evidence>
<feature type="domain" description="Glycosyltransferase 2-like" evidence="2">
    <location>
        <begin position="8"/>
        <end position="123"/>
    </location>
</feature>
<dbReference type="PANTHER" id="PTHR43685">
    <property type="entry name" value="GLYCOSYLTRANSFERASE"/>
    <property type="match status" value="1"/>
</dbReference>
<sequence>MVGRPGISILMPTHSRTDVIGFAIQSVLAQSVEDFELLVVGDGCAPGTAEIVSSFRDQRIRFFDLPKAPFFGYANRNVAMREARGKYIGFAADDDLLFPDHLEMLLKGLQAGSALAYSQALWVSTDGISAPFMTNLTADDELATFMERRNSIPASCFLYRADSLPVRDAWPEDVESAADWILWRRIIRENPNQPIFYCRTPTVLHFSAKRMASRYARMPEFATALDVADQVTWWPSPLRVSVPDGKTEQEVYAGHMRADPEGWCEKIRGATSDLIARLAWEDIQAVRPYLAQVEEKLSATCNELAESRDRANLTIGELGRAESQVLEAQNANRILDEMLAAANEKIELQARDIKAMRSTVAWRLSVLLKRVPSLLHRQ</sequence>
<name>A0ABS7HE47_9HYPH</name>
<dbReference type="InterPro" id="IPR050834">
    <property type="entry name" value="Glycosyltransf_2"/>
</dbReference>
<dbReference type="Proteomes" id="UP000757604">
    <property type="component" value="Unassembled WGS sequence"/>
</dbReference>